<comment type="caution">
    <text evidence="2">The sequence shown here is derived from an EMBL/GenBank/DDBJ whole genome shotgun (WGS) entry which is preliminary data.</text>
</comment>
<dbReference type="AlphaFoldDB" id="A0A8J4QMY8"/>
<feature type="signal peptide" evidence="1">
    <location>
        <begin position="1"/>
        <end position="27"/>
    </location>
</feature>
<gene>
    <name evidence="2" type="ORF">CMV_018480</name>
</gene>
<keyword evidence="3" id="KW-1185">Reference proteome</keyword>
<evidence type="ECO:0000313" key="3">
    <source>
        <dbReference type="Proteomes" id="UP000737018"/>
    </source>
</evidence>
<sequence length="87" mass="9779">MLLCHVIWCQSGTVALLKLYLPALLRSLQISVALQIQDEGDACSQSLMCSTHSHTQKFQNKWLFVSLGDHGNRISLRLSARRSRLGK</sequence>
<proteinExistence type="predicted"/>
<feature type="chain" id="PRO_5035287336" description="Secreted protein" evidence="1">
    <location>
        <begin position="28"/>
        <end position="87"/>
    </location>
</feature>
<protein>
    <recommendedName>
        <fullName evidence="4">Secreted protein</fullName>
    </recommendedName>
</protein>
<organism evidence="2 3">
    <name type="scientific">Castanea mollissima</name>
    <name type="common">Chinese chestnut</name>
    <dbReference type="NCBI Taxonomy" id="60419"/>
    <lineage>
        <taxon>Eukaryota</taxon>
        <taxon>Viridiplantae</taxon>
        <taxon>Streptophyta</taxon>
        <taxon>Embryophyta</taxon>
        <taxon>Tracheophyta</taxon>
        <taxon>Spermatophyta</taxon>
        <taxon>Magnoliopsida</taxon>
        <taxon>eudicotyledons</taxon>
        <taxon>Gunneridae</taxon>
        <taxon>Pentapetalae</taxon>
        <taxon>rosids</taxon>
        <taxon>fabids</taxon>
        <taxon>Fagales</taxon>
        <taxon>Fagaceae</taxon>
        <taxon>Castanea</taxon>
    </lineage>
</organism>
<name>A0A8J4QMY8_9ROSI</name>
<evidence type="ECO:0000256" key="1">
    <source>
        <dbReference type="SAM" id="SignalP"/>
    </source>
</evidence>
<dbReference type="EMBL" id="JRKL02003106">
    <property type="protein sequence ID" value="KAF3956385.1"/>
    <property type="molecule type" value="Genomic_DNA"/>
</dbReference>
<dbReference type="Proteomes" id="UP000737018">
    <property type="component" value="Unassembled WGS sequence"/>
</dbReference>
<accession>A0A8J4QMY8</accession>
<reference evidence="2" key="1">
    <citation type="submission" date="2020-03" db="EMBL/GenBank/DDBJ databases">
        <title>Castanea mollissima Vanexum genome sequencing.</title>
        <authorList>
            <person name="Staton M."/>
        </authorList>
    </citation>
    <scope>NUCLEOTIDE SEQUENCE</scope>
    <source>
        <tissue evidence="2">Leaf</tissue>
    </source>
</reference>
<evidence type="ECO:0008006" key="4">
    <source>
        <dbReference type="Google" id="ProtNLM"/>
    </source>
</evidence>
<evidence type="ECO:0000313" key="2">
    <source>
        <dbReference type="EMBL" id="KAF3956385.1"/>
    </source>
</evidence>
<keyword evidence="1" id="KW-0732">Signal</keyword>